<proteinExistence type="predicted"/>
<feature type="signal peptide" evidence="1">
    <location>
        <begin position="1"/>
        <end position="22"/>
    </location>
</feature>
<protein>
    <submittedName>
        <fullName evidence="2">Apoptosis inducing protein</fullName>
    </submittedName>
</protein>
<gene>
    <name evidence="2" type="ORF">OBRU01_16649</name>
</gene>
<sequence>MLVLRKIILLLQLSTFVGFVHSQPGSGGLHGDAIEAQCLAFFRREQIRVPIALEHVGGPSSGSGNNQVRLARHHIIPVRILISFFNSAVQRNGEHNTVISGLMNLMGFLSDDALTHYPGSGSLREYIRRDLQDMRHLQTLYVMDSETENNPPLDVLFSSDYLVRSVYQWMPANIFIGPEPQIRSDDPGDQFEVNSRYIIGEENFQRLDTLRRLMISYVDTGHLNEYNEAIELLSEISRGRHSPYSYSPDQWEYNSWTQRYNIKTTSNNRRKRDVLADVVDKDPYCLIPIEIIKISIENYNLMIVARVLERAKKNKGFYDESSYNSWKDWYADSQWQFGIYGDGISMSGEGWIYNAYGYKFADSSFAVGILGTDAKNGTDNWVNMKHDFTETEGVRDYAGQVYFDKNGRPVAIVITSNAWGQAGTGWSFIYNDGKWEYESTDSWDERRFAGRTESLDSEAPRFLMQLHP</sequence>
<name>A0A0L7L2R2_OPEBR</name>
<reference evidence="2 3" key="1">
    <citation type="journal article" date="2015" name="Genome Biol. Evol.">
        <title>The genome of winter moth (Operophtera brumata) provides a genomic perspective on sexual dimorphism and phenology.</title>
        <authorList>
            <person name="Derks M.F."/>
            <person name="Smit S."/>
            <person name="Salis L."/>
            <person name="Schijlen E."/>
            <person name="Bossers A."/>
            <person name="Mateman C."/>
            <person name="Pijl A.S."/>
            <person name="de Ridder D."/>
            <person name="Groenen M.A."/>
            <person name="Visser M.E."/>
            <person name="Megens H.J."/>
        </authorList>
    </citation>
    <scope>NUCLEOTIDE SEQUENCE [LARGE SCALE GENOMIC DNA]</scope>
    <source>
        <strain evidence="2">WM2013NL</strain>
        <tissue evidence="2">Head and thorax</tissue>
    </source>
</reference>
<dbReference type="EMBL" id="JTDY01003427">
    <property type="protein sequence ID" value="KOB69574.1"/>
    <property type="molecule type" value="Genomic_DNA"/>
</dbReference>
<evidence type="ECO:0000313" key="3">
    <source>
        <dbReference type="Proteomes" id="UP000037510"/>
    </source>
</evidence>
<evidence type="ECO:0000313" key="2">
    <source>
        <dbReference type="EMBL" id="KOB69574.1"/>
    </source>
</evidence>
<evidence type="ECO:0000256" key="1">
    <source>
        <dbReference type="SAM" id="SignalP"/>
    </source>
</evidence>
<comment type="caution">
    <text evidence="2">The sequence shown here is derived from an EMBL/GenBank/DDBJ whole genome shotgun (WGS) entry which is preliminary data.</text>
</comment>
<accession>A0A0L7L2R2</accession>
<organism evidence="2 3">
    <name type="scientific">Operophtera brumata</name>
    <name type="common">Winter moth</name>
    <name type="synonym">Phalaena brumata</name>
    <dbReference type="NCBI Taxonomy" id="104452"/>
    <lineage>
        <taxon>Eukaryota</taxon>
        <taxon>Metazoa</taxon>
        <taxon>Ecdysozoa</taxon>
        <taxon>Arthropoda</taxon>
        <taxon>Hexapoda</taxon>
        <taxon>Insecta</taxon>
        <taxon>Pterygota</taxon>
        <taxon>Neoptera</taxon>
        <taxon>Endopterygota</taxon>
        <taxon>Lepidoptera</taxon>
        <taxon>Glossata</taxon>
        <taxon>Ditrysia</taxon>
        <taxon>Geometroidea</taxon>
        <taxon>Geometridae</taxon>
        <taxon>Larentiinae</taxon>
        <taxon>Operophtera</taxon>
    </lineage>
</organism>
<keyword evidence="3" id="KW-1185">Reference proteome</keyword>
<feature type="chain" id="PRO_5005572969" evidence="1">
    <location>
        <begin position="23"/>
        <end position="468"/>
    </location>
</feature>
<dbReference type="Proteomes" id="UP000037510">
    <property type="component" value="Unassembled WGS sequence"/>
</dbReference>
<dbReference type="AlphaFoldDB" id="A0A0L7L2R2"/>
<keyword evidence="1" id="KW-0732">Signal</keyword>